<dbReference type="OrthoDB" id="9781996at2"/>
<keyword evidence="3" id="KW-1185">Reference proteome</keyword>
<proteinExistence type="predicted"/>
<dbReference type="AlphaFoldDB" id="A0A0B2ACS4"/>
<dbReference type="CDD" id="cd21809">
    <property type="entry name" value="ABC-2_lan_permease-like"/>
    <property type="match status" value="1"/>
</dbReference>
<feature type="transmembrane region" description="Helical" evidence="1">
    <location>
        <begin position="163"/>
        <end position="186"/>
    </location>
</feature>
<feature type="transmembrane region" description="Helical" evidence="1">
    <location>
        <begin position="12"/>
        <end position="33"/>
    </location>
</feature>
<protein>
    <submittedName>
        <fullName evidence="2">Lantibiotic ABC transporter permease</fullName>
    </submittedName>
</protein>
<keyword evidence="1" id="KW-1133">Transmembrane helix</keyword>
<sequence>MFRAEFTKLKRSSTWIIAVVLPLLAVVTGTINLANNTETLDAGWSSFTSQVVLFYGLLFYSMGISLLAAAVWRIEHRGTNWNLLLTSTEKSIRLVLAKLAAILVPVALMQVVLIVGTAVSGLFMLRLDGGFPWQFALVSLIAIVAALPLIAVQSLLSLLAKSFAAPVALCLLGCVIGVASVTSSALRPLGYVLPQAINTRALNLGSTAIAESGRLTVVDIIPMMSTSLGIAAAIVVLTVGAIRAIKLR</sequence>
<evidence type="ECO:0000313" key="3">
    <source>
        <dbReference type="Proteomes" id="UP000030982"/>
    </source>
</evidence>
<evidence type="ECO:0000256" key="1">
    <source>
        <dbReference type="SAM" id="Phobius"/>
    </source>
</evidence>
<organism evidence="2 3">
    <name type="scientific">Sinomonas humi</name>
    <dbReference type="NCBI Taxonomy" id="1338436"/>
    <lineage>
        <taxon>Bacteria</taxon>
        <taxon>Bacillati</taxon>
        <taxon>Actinomycetota</taxon>
        <taxon>Actinomycetes</taxon>
        <taxon>Micrococcales</taxon>
        <taxon>Micrococcaceae</taxon>
        <taxon>Sinomonas</taxon>
    </lineage>
</organism>
<feature type="transmembrane region" description="Helical" evidence="1">
    <location>
        <begin position="220"/>
        <end position="242"/>
    </location>
</feature>
<dbReference type="RefSeq" id="WP_043126674.1">
    <property type="nucleotide sequence ID" value="NZ_JTDL01000145.1"/>
</dbReference>
<reference evidence="2 3" key="1">
    <citation type="submission" date="2014-09" db="EMBL/GenBank/DDBJ databases">
        <title>Genome sequence of Sinomonas sp. MUSC 117.</title>
        <authorList>
            <person name="Lee L.-H."/>
        </authorList>
    </citation>
    <scope>NUCLEOTIDE SEQUENCE [LARGE SCALE GENOMIC DNA]</scope>
    <source>
        <strain evidence="2 3">MUSC 117</strain>
    </source>
</reference>
<keyword evidence="1" id="KW-0812">Transmembrane</keyword>
<comment type="caution">
    <text evidence="2">The sequence shown here is derived from an EMBL/GenBank/DDBJ whole genome shotgun (WGS) entry which is preliminary data.</text>
</comment>
<evidence type="ECO:0000313" key="2">
    <source>
        <dbReference type="EMBL" id="KHL01036.1"/>
    </source>
</evidence>
<feature type="transmembrane region" description="Helical" evidence="1">
    <location>
        <begin position="131"/>
        <end position="151"/>
    </location>
</feature>
<dbReference type="STRING" id="1338436.LK10_17930"/>
<dbReference type="Proteomes" id="UP000030982">
    <property type="component" value="Unassembled WGS sequence"/>
</dbReference>
<keyword evidence="1" id="KW-0472">Membrane</keyword>
<name>A0A0B2ACS4_9MICC</name>
<feature type="transmembrane region" description="Helical" evidence="1">
    <location>
        <begin position="53"/>
        <end position="74"/>
    </location>
</feature>
<dbReference type="Pfam" id="PF12730">
    <property type="entry name" value="ABC2_membrane_4"/>
    <property type="match status" value="1"/>
</dbReference>
<gene>
    <name evidence="2" type="ORF">LK10_17930</name>
</gene>
<feature type="transmembrane region" description="Helical" evidence="1">
    <location>
        <begin position="95"/>
        <end position="125"/>
    </location>
</feature>
<accession>A0A0B2ACS4</accession>
<dbReference type="EMBL" id="JTDL01000145">
    <property type="protein sequence ID" value="KHL01036.1"/>
    <property type="molecule type" value="Genomic_DNA"/>
</dbReference>